<name>A0A914MRP3_MELIC</name>
<accession>A0A914MRP3</accession>
<dbReference type="GO" id="GO:0042352">
    <property type="term" value="P:GDP-L-fucose salvage"/>
    <property type="evidence" value="ECO:0007669"/>
    <property type="project" value="TreeGrafter"/>
</dbReference>
<dbReference type="GO" id="GO:0005524">
    <property type="term" value="F:ATP binding"/>
    <property type="evidence" value="ECO:0007669"/>
    <property type="project" value="UniProtKB-KW"/>
</dbReference>
<evidence type="ECO:0000313" key="6">
    <source>
        <dbReference type="Proteomes" id="UP000887563"/>
    </source>
</evidence>
<reference evidence="7" key="1">
    <citation type="submission" date="2022-11" db="UniProtKB">
        <authorList>
            <consortium name="WormBaseParasite"/>
        </authorList>
    </citation>
    <scope>IDENTIFICATION</scope>
</reference>
<evidence type="ECO:0000256" key="3">
    <source>
        <dbReference type="ARBA" id="ARBA00022777"/>
    </source>
</evidence>
<evidence type="ECO:0000259" key="5">
    <source>
        <dbReference type="Pfam" id="PF00288"/>
    </source>
</evidence>
<keyword evidence="2" id="KW-0547">Nucleotide-binding</keyword>
<keyword evidence="4" id="KW-0067">ATP-binding</keyword>
<protein>
    <submittedName>
        <fullName evidence="7">GHMP kinase N-terminal domain-containing protein</fullName>
    </submittedName>
</protein>
<dbReference type="SUPFAM" id="SSF55060">
    <property type="entry name" value="GHMP Kinase, C-terminal domain"/>
    <property type="match status" value="1"/>
</dbReference>
<dbReference type="WBParaSite" id="Minc3s02508g30382">
    <property type="protein sequence ID" value="Minc3s02508g30382"/>
    <property type="gene ID" value="Minc3s02508g30382"/>
</dbReference>
<dbReference type="Gene3D" id="3.30.230.120">
    <property type="match status" value="1"/>
</dbReference>
<evidence type="ECO:0000256" key="4">
    <source>
        <dbReference type="ARBA" id="ARBA00022840"/>
    </source>
</evidence>
<dbReference type="InterPro" id="IPR006204">
    <property type="entry name" value="GHMP_kinase_N_dom"/>
</dbReference>
<evidence type="ECO:0000313" key="7">
    <source>
        <dbReference type="WBParaSite" id="Minc3s02508g30382"/>
    </source>
</evidence>
<dbReference type="PANTHER" id="PTHR32463">
    <property type="entry name" value="L-FUCOSE KINASE"/>
    <property type="match status" value="1"/>
</dbReference>
<proteinExistence type="predicted"/>
<keyword evidence="1" id="KW-0808">Transferase</keyword>
<dbReference type="Pfam" id="PF00288">
    <property type="entry name" value="GHMP_kinases_N"/>
    <property type="match status" value="1"/>
</dbReference>
<dbReference type="AlphaFoldDB" id="A0A914MRP3"/>
<evidence type="ECO:0000256" key="1">
    <source>
        <dbReference type="ARBA" id="ARBA00022679"/>
    </source>
</evidence>
<evidence type="ECO:0000256" key="2">
    <source>
        <dbReference type="ARBA" id="ARBA00022741"/>
    </source>
</evidence>
<keyword evidence="3" id="KW-0418">Kinase</keyword>
<keyword evidence="6" id="KW-1185">Reference proteome</keyword>
<sequence length="549" mass="61941">MSPSPHCSHKQRSIKRVHFHLLTTNSLNPALRECCCSSNSSLPLQRIVQLLSDGAFELRKQINEQIKCDRIENGVEGKENEQEKYLNRLIRNELLLIELGVVDTQRLTRWINKFYDIYMKQLVDMELYFVNKFADQLENLCLKLNTHSLPQVCKPRAPFLSLNGMSNTLGGDKLVYQARSEVTARVDIAGGWTDTPPITYQMGNILPAVLSISILVNGKRPIRCKCSRLEMLQGIFYRENSFGEQQPLLHFSTAKQIFKNCCSLLCAILVVAGFVREELWGGERHYSFDFAGPGRGLLIETESDLPHGSGLGSSSILAGALLSSLHKLSGNIDQQLTEDKLINQVLQIEQLHTSGGGWQDQLGGCISGGAKIGWVESVGERKCCWRSIPLGGELIKEFSKKFVLLYTGKTRLAKTLLKQVLLSWARQEPQILATVERLAKGAWKAEKMLIEGKFPSEVCTEYNELKKIFASNTEPSQVTELKNLMEKENLIESAWMAGAGGGGFLYIWLKQKENNILEKLENLLKSDGRWKEMNIWRVELENKQPLIVK</sequence>
<dbReference type="InterPro" id="IPR020568">
    <property type="entry name" value="Ribosomal_Su5_D2-typ_SF"/>
</dbReference>
<organism evidence="6 7">
    <name type="scientific">Meloidogyne incognita</name>
    <name type="common">Southern root-knot nematode worm</name>
    <name type="synonym">Oxyuris incognita</name>
    <dbReference type="NCBI Taxonomy" id="6306"/>
    <lineage>
        <taxon>Eukaryota</taxon>
        <taxon>Metazoa</taxon>
        <taxon>Ecdysozoa</taxon>
        <taxon>Nematoda</taxon>
        <taxon>Chromadorea</taxon>
        <taxon>Rhabditida</taxon>
        <taxon>Tylenchina</taxon>
        <taxon>Tylenchomorpha</taxon>
        <taxon>Tylenchoidea</taxon>
        <taxon>Meloidogynidae</taxon>
        <taxon>Meloidogyninae</taxon>
        <taxon>Meloidogyne</taxon>
        <taxon>Meloidogyne incognita group</taxon>
    </lineage>
</organism>
<dbReference type="PANTHER" id="PTHR32463:SF0">
    <property type="entry name" value="L-FUCOSE KINASE"/>
    <property type="match status" value="1"/>
</dbReference>
<dbReference type="Proteomes" id="UP000887563">
    <property type="component" value="Unplaced"/>
</dbReference>
<dbReference type="SUPFAM" id="SSF54211">
    <property type="entry name" value="Ribosomal protein S5 domain 2-like"/>
    <property type="match status" value="1"/>
</dbReference>
<dbReference type="InterPro" id="IPR052203">
    <property type="entry name" value="GHMP_Kinase-Related"/>
</dbReference>
<feature type="domain" description="GHMP kinase N-terminal" evidence="5">
    <location>
        <begin position="292"/>
        <end position="362"/>
    </location>
</feature>
<dbReference type="InterPro" id="IPR036554">
    <property type="entry name" value="GHMP_kinase_C_sf"/>
</dbReference>
<dbReference type="PRINTS" id="PR00959">
    <property type="entry name" value="MEVGALKINASE"/>
</dbReference>
<dbReference type="GO" id="GO:0050201">
    <property type="term" value="F:fucokinase activity"/>
    <property type="evidence" value="ECO:0007669"/>
    <property type="project" value="TreeGrafter"/>
</dbReference>